<accession>A0A4Y7PUX7</accession>
<dbReference type="VEuPathDB" id="FungiDB:BD410DRAFT_900408"/>
<dbReference type="Gene3D" id="2.80.10.50">
    <property type="match status" value="1"/>
</dbReference>
<dbReference type="Proteomes" id="UP000294933">
    <property type="component" value="Unassembled WGS sequence"/>
</dbReference>
<dbReference type="AlphaFoldDB" id="A0A4Y7PUX7"/>
<organism evidence="1 2">
    <name type="scientific">Rickenella mellea</name>
    <dbReference type="NCBI Taxonomy" id="50990"/>
    <lineage>
        <taxon>Eukaryota</taxon>
        <taxon>Fungi</taxon>
        <taxon>Dikarya</taxon>
        <taxon>Basidiomycota</taxon>
        <taxon>Agaricomycotina</taxon>
        <taxon>Agaricomycetes</taxon>
        <taxon>Hymenochaetales</taxon>
        <taxon>Rickenellaceae</taxon>
        <taxon>Rickenella</taxon>
    </lineage>
</organism>
<evidence type="ECO:0000313" key="2">
    <source>
        <dbReference type="Proteomes" id="UP000294933"/>
    </source>
</evidence>
<reference evidence="1 2" key="1">
    <citation type="submission" date="2018-06" db="EMBL/GenBank/DDBJ databases">
        <title>A transcriptomic atlas of mushroom development highlights an independent origin of complex multicellularity.</title>
        <authorList>
            <consortium name="DOE Joint Genome Institute"/>
            <person name="Krizsan K."/>
            <person name="Almasi E."/>
            <person name="Merenyi Z."/>
            <person name="Sahu N."/>
            <person name="Viragh M."/>
            <person name="Koszo T."/>
            <person name="Mondo S."/>
            <person name="Kiss B."/>
            <person name="Balint B."/>
            <person name="Kues U."/>
            <person name="Barry K."/>
            <person name="Hegedus J.C."/>
            <person name="Henrissat B."/>
            <person name="Johnson J."/>
            <person name="Lipzen A."/>
            <person name="Ohm R."/>
            <person name="Nagy I."/>
            <person name="Pangilinan J."/>
            <person name="Yan J."/>
            <person name="Xiong Y."/>
            <person name="Grigoriev I.V."/>
            <person name="Hibbett D.S."/>
            <person name="Nagy L.G."/>
        </authorList>
    </citation>
    <scope>NUCLEOTIDE SEQUENCE [LARGE SCALE GENOMIC DNA]</scope>
    <source>
        <strain evidence="1 2">SZMC22713</strain>
    </source>
</reference>
<name>A0A4Y7PUX7_9AGAM</name>
<sequence>MGMPKGVYTITNSHHQNVASLPNANDREPVVGMAPSASDSVNTTPVSNTWSLIPSSNNRYIICDPKSDRWLRPKFSAQSSEGDAVHAVYGSSEPFYWRIIQDSDRLHTIHPFDDLSLSWSLHEDYDLCPVELRPVSEGRRCRWKISPLFDILVELSLAKEMSNEQGFTCEIGFGGLDPYYVLHFQEPILIEYGRDVIAKSDIQRLRTRHDNRDKPNTFYPVLRVTDWLRFRDLAIAVLQDEEVPVVWRATAFKCYPEGNASHVSDIFESKTRVTFKGFDSFRQGVQLNDVKILGSKLEDTGKPYLDARATAIFSSSSTVQLGASITVDVYYVHTNSHNSSKPDYYQIGVATIKNLRLIPHRKVRQEVEWKFLPPGTSLNEDVNQFISKYLTTDEEFTLSLHVKEITTNICGHEYSLPDLRDVKATTRGQKSLLVTHADAYVGWSLLYLSKEISLTFDFENPIEAPLTIEKVEAVASMLDVENINLRCSFESFTIPGPRGEPKRSPLITNAKIVTGYWTGFTLLIRQLLSWRGFYVDVNVKSANAFVGDFKLDGLSFNIEDVPVTMHL</sequence>
<proteinExistence type="predicted"/>
<dbReference type="EMBL" id="ML170199">
    <property type="protein sequence ID" value="TDL19224.1"/>
    <property type="molecule type" value="Genomic_DNA"/>
</dbReference>
<protein>
    <submittedName>
        <fullName evidence="1">Uncharacterized protein</fullName>
    </submittedName>
</protein>
<dbReference type="OrthoDB" id="10039566at2759"/>
<keyword evidence="2" id="KW-1185">Reference proteome</keyword>
<evidence type="ECO:0000313" key="1">
    <source>
        <dbReference type="EMBL" id="TDL19224.1"/>
    </source>
</evidence>
<gene>
    <name evidence="1" type="ORF">BD410DRAFT_900408</name>
</gene>